<reference evidence="14 15" key="1">
    <citation type="submission" date="2014-01" db="EMBL/GenBank/DDBJ databases">
        <title>Actinotalea ferrariae CF5-4.</title>
        <authorList>
            <person name="Chen F."/>
            <person name="Li Y."/>
            <person name="Wang G."/>
        </authorList>
    </citation>
    <scope>NUCLEOTIDE SEQUENCE [LARGE SCALE GENOMIC DNA]</scope>
    <source>
        <strain evidence="14 15">CF5-4</strain>
    </source>
</reference>
<dbReference type="Proteomes" id="UP000019753">
    <property type="component" value="Unassembled WGS sequence"/>
</dbReference>
<evidence type="ECO:0000256" key="3">
    <source>
        <dbReference type="ARBA" id="ARBA00022448"/>
    </source>
</evidence>
<feature type="region of interest" description="Disordered" evidence="12">
    <location>
        <begin position="1"/>
        <end position="35"/>
    </location>
</feature>
<dbReference type="GO" id="GO:0005886">
    <property type="term" value="C:plasma membrane"/>
    <property type="evidence" value="ECO:0007669"/>
    <property type="project" value="UniProtKB-SubCell"/>
</dbReference>
<feature type="transmembrane region" description="Helical" evidence="13">
    <location>
        <begin position="310"/>
        <end position="329"/>
    </location>
</feature>
<evidence type="ECO:0000313" key="15">
    <source>
        <dbReference type="Proteomes" id="UP000019753"/>
    </source>
</evidence>
<keyword evidence="7 13" id="KW-1133">Transmembrane helix</keyword>
<dbReference type="EMBL" id="AXCW01000333">
    <property type="protein sequence ID" value="EYR62093.1"/>
    <property type="molecule type" value="Genomic_DNA"/>
</dbReference>
<comment type="catalytic activity">
    <reaction evidence="10">
        <text>Mg(2+)(in) = Mg(2+)(out)</text>
        <dbReference type="Rhea" id="RHEA:29827"/>
        <dbReference type="ChEBI" id="CHEBI:18420"/>
    </reaction>
</comment>
<dbReference type="SUPFAM" id="SSF143865">
    <property type="entry name" value="CorA soluble domain-like"/>
    <property type="match status" value="1"/>
</dbReference>
<dbReference type="CDD" id="cd12830">
    <property type="entry name" value="MtCorA-like"/>
    <property type="match status" value="1"/>
</dbReference>
<keyword evidence="3" id="KW-0813">Transport</keyword>
<evidence type="ECO:0000256" key="5">
    <source>
        <dbReference type="ARBA" id="ARBA00022692"/>
    </source>
</evidence>
<evidence type="ECO:0000256" key="11">
    <source>
        <dbReference type="ARBA" id="ARBA00045497"/>
    </source>
</evidence>
<dbReference type="AlphaFoldDB" id="A0A021VLY1"/>
<dbReference type="GO" id="GO:0050897">
    <property type="term" value="F:cobalt ion binding"/>
    <property type="evidence" value="ECO:0007669"/>
    <property type="project" value="TreeGrafter"/>
</dbReference>
<evidence type="ECO:0000256" key="12">
    <source>
        <dbReference type="SAM" id="MobiDB-lite"/>
    </source>
</evidence>
<dbReference type="InterPro" id="IPR045861">
    <property type="entry name" value="CorA_cytoplasmic_dom"/>
</dbReference>
<dbReference type="SUPFAM" id="SSF144083">
    <property type="entry name" value="Magnesium transport protein CorA, transmembrane region"/>
    <property type="match status" value="1"/>
</dbReference>
<dbReference type="InterPro" id="IPR045863">
    <property type="entry name" value="CorA_TM1_TM2"/>
</dbReference>
<dbReference type="GO" id="GO:0000287">
    <property type="term" value="F:magnesium ion binding"/>
    <property type="evidence" value="ECO:0007669"/>
    <property type="project" value="TreeGrafter"/>
</dbReference>
<dbReference type="InterPro" id="IPR002523">
    <property type="entry name" value="MgTranspt_CorA/ZnTranspt_ZntB"/>
</dbReference>
<dbReference type="PANTHER" id="PTHR46494">
    <property type="entry name" value="CORA FAMILY METAL ION TRANSPORTER (EUROFUNG)"/>
    <property type="match status" value="1"/>
</dbReference>
<keyword evidence="6" id="KW-0460">Magnesium</keyword>
<comment type="caution">
    <text evidence="14">The sequence shown here is derived from an EMBL/GenBank/DDBJ whole genome shotgun (WGS) entry which is preliminary data.</text>
</comment>
<comment type="similarity">
    <text evidence="2">Belongs to the CorA metal ion transporter (MIT) (TC 1.A.35) family.</text>
</comment>
<comment type="function">
    <text evidence="11">Mediates influx of magnesium ions. Alternates between open and closed states. Activated by low cytoplasmic Mg(2+) levels. Inactive when cytoplasmic Mg(2+) levels are high.</text>
</comment>
<evidence type="ECO:0000256" key="10">
    <source>
        <dbReference type="ARBA" id="ARBA00034269"/>
    </source>
</evidence>
<dbReference type="RefSeq" id="WP_245612647.1">
    <property type="nucleotide sequence ID" value="NZ_AXCW01000333.1"/>
</dbReference>
<keyword evidence="8" id="KW-0406">Ion transport</keyword>
<evidence type="ECO:0000256" key="4">
    <source>
        <dbReference type="ARBA" id="ARBA00022475"/>
    </source>
</evidence>
<dbReference type="Gene3D" id="1.20.58.340">
    <property type="entry name" value="Magnesium transport protein CorA, transmembrane region"/>
    <property type="match status" value="2"/>
</dbReference>
<evidence type="ECO:0000256" key="9">
    <source>
        <dbReference type="ARBA" id="ARBA00023136"/>
    </source>
</evidence>
<protein>
    <submittedName>
        <fullName evidence="14">Magnesium transporter CorA</fullName>
    </submittedName>
</protein>
<organism evidence="14 15">
    <name type="scientific">Actinotalea ferrariae CF5-4</name>
    <dbReference type="NCBI Taxonomy" id="948458"/>
    <lineage>
        <taxon>Bacteria</taxon>
        <taxon>Bacillati</taxon>
        <taxon>Actinomycetota</taxon>
        <taxon>Actinomycetes</taxon>
        <taxon>Micrococcales</taxon>
        <taxon>Cellulomonadaceae</taxon>
        <taxon>Actinotalea</taxon>
    </lineage>
</organism>
<feature type="transmembrane region" description="Helical" evidence="13">
    <location>
        <begin position="341"/>
        <end position="361"/>
    </location>
</feature>
<keyword evidence="9 13" id="KW-0472">Membrane</keyword>
<dbReference type="Pfam" id="PF01544">
    <property type="entry name" value="CorA"/>
    <property type="match status" value="1"/>
</dbReference>
<evidence type="ECO:0000256" key="6">
    <source>
        <dbReference type="ARBA" id="ARBA00022842"/>
    </source>
</evidence>
<evidence type="ECO:0000256" key="13">
    <source>
        <dbReference type="SAM" id="Phobius"/>
    </source>
</evidence>
<accession>A0A021VLY1</accession>
<dbReference type="GO" id="GO:0015087">
    <property type="term" value="F:cobalt ion transmembrane transporter activity"/>
    <property type="evidence" value="ECO:0007669"/>
    <property type="project" value="TreeGrafter"/>
</dbReference>
<sequence>MAHDDGGPRAGAPPGTVDARGSAPPGGAHPDGHVGTIGDCGVYEHGVRRGGRIPLGEAAAAAARTEGFVWIGLQQPTHQDIADVAAQFELPALAVEDAVRAHQRPKIEAYGEVLFAVLKPVRYIDREEVVEVSEVALFLGPHFVITVRHGPTEILGAVRAELDAGSHPLLTDFGPALVLYRAADLVVDQYERVLEAIGADVDEIEEQVFGTGEGDHAQRIYKLKREVAEFGRAVVPLAWPFERLASAAIGHVPDSTAHHFRDIHDHVLRATDQLESIDRLLTDVLQANTARVATAQSQIALRQNEDMRKISAWAAIALVPTAVAGVYGMNFEHMPELEWEYGYFAVLGLIGAVCLALYRAFKTNGWL</sequence>
<evidence type="ECO:0000256" key="8">
    <source>
        <dbReference type="ARBA" id="ARBA00023065"/>
    </source>
</evidence>
<evidence type="ECO:0000256" key="2">
    <source>
        <dbReference type="ARBA" id="ARBA00009765"/>
    </source>
</evidence>
<dbReference type="GO" id="GO:0015095">
    <property type="term" value="F:magnesium ion transmembrane transporter activity"/>
    <property type="evidence" value="ECO:0007669"/>
    <property type="project" value="TreeGrafter"/>
</dbReference>
<dbReference type="PANTHER" id="PTHR46494:SF1">
    <property type="entry name" value="CORA FAMILY METAL ION TRANSPORTER (EUROFUNG)"/>
    <property type="match status" value="1"/>
</dbReference>
<proteinExistence type="inferred from homology"/>
<keyword evidence="4" id="KW-1003">Cell membrane</keyword>
<keyword evidence="15" id="KW-1185">Reference proteome</keyword>
<evidence type="ECO:0000313" key="14">
    <source>
        <dbReference type="EMBL" id="EYR62093.1"/>
    </source>
</evidence>
<dbReference type="FunFam" id="1.20.58.340:FF:000004">
    <property type="entry name" value="Magnesium transport protein CorA"/>
    <property type="match status" value="1"/>
</dbReference>
<evidence type="ECO:0000256" key="1">
    <source>
        <dbReference type="ARBA" id="ARBA00004651"/>
    </source>
</evidence>
<evidence type="ECO:0000256" key="7">
    <source>
        <dbReference type="ARBA" id="ARBA00022989"/>
    </source>
</evidence>
<gene>
    <name evidence="14" type="ORF">N866_11940</name>
</gene>
<keyword evidence="5 13" id="KW-0812">Transmembrane</keyword>
<name>A0A021VLY1_9CELL</name>
<comment type="subcellular location">
    <subcellularLocation>
        <location evidence="1">Cell membrane</location>
        <topology evidence="1">Multi-pass membrane protein</topology>
    </subcellularLocation>
</comment>
<dbReference type="Gene3D" id="3.30.460.20">
    <property type="entry name" value="CorA soluble domain-like"/>
    <property type="match status" value="1"/>
</dbReference>